<comment type="similarity">
    <text evidence="3">Belongs to the peptidase M50B family.</text>
</comment>
<feature type="transmembrane region" description="Helical" evidence="14">
    <location>
        <begin position="556"/>
        <end position="581"/>
    </location>
</feature>
<comment type="subcellular location">
    <subcellularLocation>
        <location evidence="1">Membrane</location>
        <topology evidence="1">Multi-pass membrane protein</topology>
    </subcellularLocation>
    <subcellularLocation>
        <location evidence="2">Plastid</location>
        <location evidence="2">Chloroplast</location>
    </subcellularLocation>
</comment>
<gene>
    <name evidence="16" type="ORF">HKI87_10g61340</name>
</gene>
<dbReference type="GO" id="GO:0009507">
    <property type="term" value="C:chloroplast"/>
    <property type="evidence" value="ECO:0007669"/>
    <property type="project" value="UniProtKB-SubCell"/>
</dbReference>
<evidence type="ECO:0000256" key="9">
    <source>
        <dbReference type="ARBA" id="ARBA00022946"/>
    </source>
</evidence>
<name>A0AAX4PF04_9CHLO</name>
<dbReference type="GO" id="GO:0006508">
    <property type="term" value="P:proteolysis"/>
    <property type="evidence" value="ECO:0007669"/>
    <property type="project" value="UniProtKB-KW"/>
</dbReference>
<evidence type="ECO:0000256" key="7">
    <source>
        <dbReference type="ARBA" id="ARBA00022692"/>
    </source>
</evidence>
<dbReference type="GO" id="GO:0008237">
    <property type="term" value="F:metallopeptidase activity"/>
    <property type="evidence" value="ECO:0007669"/>
    <property type="project" value="UniProtKB-KW"/>
</dbReference>
<evidence type="ECO:0000313" key="16">
    <source>
        <dbReference type="EMBL" id="WZN64577.1"/>
    </source>
</evidence>
<dbReference type="PANTHER" id="PTHR31412:SF0">
    <property type="entry name" value="ZINC METALLOPROTEASE EGY1, CHLOROPLASTIC-RELATED"/>
    <property type="match status" value="1"/>
</dbReference>
<feature type="transmembrane region" description="Helical" evidence="14">
    <location>
        <begin position="516"/>
        <end position="536"/>
    </location>
</feature>
<feature type="region of interest" description="Disordered" evidence="13">
    <location>
        <begin position="60"/>
        <end position="172"/>
    </location>
</feature>
<dbReference type="InterPro" id="IPR008915">
    <property type="entry name" value="Peptidase_M50"/>
</dbReference>
<evidence type="ECO:0000256" key="14">
    <source>
        <dbReference type="SAM" id="Phobius"/>
    </source>
</evidence>
<evidence type="ECO:0000256" key="6">
    <source>
        <dbReference type="ARBA" id="ARBA00022670"/>
    </source>
</evidence>
<dbReference type="Pfam" id="PF02163">
    <property type="entry name" value="Peptidase_M50"/>
    <property type="match status" value="1"/>
</dbReference>
<evidence type="ECO:0000256" key="4">
    <source>
        <dbReference type="ARBA" id="ARBA00022528"/>
    </source>
</evidence>
<feature type="transmembrane region" description="Helical" evidence="14">
    <location>
        <begin position="447"/>
        <end position="469"/>
    </location>
</feature>
<organism evidence="16 17">
    <name type="scientific">Chloropicon roscoffensis</name>
    <dbReference type="NCBI Taxonomy" id="1461544"/>
    <lineage>
        <taxon>Eukaryota</taxon>
        <taxon>Viridiplantae</taxon>
        <taxon>Chlorophyta</taxon>
        <taxon>Chloropicophyceae</taxon>
        <taxon>Chloropicales</taxon>
        <taxon>Chloropicaceae</taxon>
        <taxon>Chloropicon</taxon>
    </lineage>
</organism>
<evidence type="ECO:0000259" key="15">
    <source>
        <dbReference type="Pfam" id="PF02163"/>
    </source>
</evidence>
<evidence type="ECO:0000256" key="8">
    <source>
        <dbReference type="ARBA" id="ARBA00022801"/>
    </source>
</evidence>
<keyword evidence="12 14" id="KW-0472">Membrane</keyword>
<dbReference type="PANTHER" id="PTHR31412">
    <property type="entry name" value="ZINC METALLOPROTEASE EGY1"/>
    <property type="match status" value="1"/>
</dbReference>
<keyword evidence="6" id="KW-0645">Protease</keyword>
<feature type="transmembrane region" description="Helical" evidence="14">
    <location>
        <begin position="602"/>
        <end position="620"/>
    </location>
</feature>
<proteinExistence type="inferred from homology"/>
<dbReference type="Proteomes" id="UP001472866">
    <property type="component" value="Chromosome 10"/>
</dbReference>
<reference evidence="16 17" key="1">
    <citation type="submission" date="2024-03" db="EMBL/GenBank/DDBJ databases">
        <title>Complete genome sequence of the green alga Chloropicon roscoffensis RCC1871.</title>
        <authorList>
            <person name="Lemieux C."/>
            <person name="Pombert J.-F."/>
            <person name="Otis C."/>
            <person name="Turmel M."/>
        </authorList>
    </citation>
    <scope>NUCLEOTIDE SEQUENCE [LARGE SCALE GENOMIC DNA]</scope>
    <source>
        <strain evidence="16 17">RCC1871</strain>
    </source>
</reference>
<keyword evidence="9" id="KW-0809">Transit peptide</keyword>
<keyword evidence="4" id="KW-0150">Chloroplast</keyword>
<dbReference type="InterPro" id="IPR044838">
    <property type="entry name" value="EGY1-like"/>
</dbReference>
<dbReference type="EMBL" id="CP151510">
    <property type="protein sequence ID" value="WZN64577.1"/>
    <property type="molecule type" value="Genomic_DNA"/>
</dbReference>
<dbReference type="GO" id="GO:0016020">
    <property type="term" value="C:membrane"/>
    <property type="evidence" value="ECO:0007669"/>
    <property type="project" value="UniProtKB-SubCell"/>
</dbReference>
<dbReference type="AlphaFoldDB" id="A0AAX4PF04"/>
<keyword evidence="11 16" id="KW-0482">Metalloprotease</keyword>
<dbReference type="CDD" id="cd06160">
    <property type="entry name" value="S2P-M50_like_2"/>
    <property type="match status" value="1"/>
</dbReference>
<evidence type="ECO:0000256" key="12">
    <source>
        <dbReference type="ARBA" id="ARBA00023136"/>
    </source>
</evidence>
<feature type="compositionally biased region" description="Polar residues" evidence="13">
    <location>
        <begin position="1"/>
        <end position="12"/>
    </location>
</feature>
<evidence type="ECO:0000256" key="13">
    <source>
        <dbReference type="SAM" id="MobiDB-lite"/>
    </source>
</evidence>
<protein>
    <submittedName>
        <fullName evidence="16">Zinc metalloprotease EGY1</fullName>
    </submittedName>
</protein>
<evidence type="ECO:0000313" key="17">
    <source>
        <dbReference type="Proteomes" id="UP001472866"/>
    </source>
</evidence>
<evidence type="ECO:0000256" key="11">
    <source>
        <dbReference type="ARBA" id="ARBA00023049"/>
    </source>
</evidence>
<evidence type="ECO:0000256" key="5">
    <source>
        <dbReference type="ARBA" id="ARBA00022640"/>
    </source>
</evidence>
<evidence type="ECO:0000256" key="10">
    <source>
        <dbReference type="ARBA" id="ARBA00022989"/>
    </source>
</evidence>
<feature type="region of interest" description="Disordered" evidence="13">
    <location>
        <begin position="1"/>
        <end position="43"/>
    </location>
</feature>
<keyword evidence="17" id="KW-1185">Reference proteome</keyword>
<keyword evidence="8" id="KW-0378">Hydrolase</keyword>
<evidence type="ECO:0000256" key="1">
    <source>
        <dbReference type="ARBA" id="ARBA00004141"/>
    </source>
</evidence>
<feature type="domain" description="Peptidase M50" evidence="15">
    <location>
        <begin position="396"/>
        <end position="564"/>
    </location>
</feature>
<evidence type="ECO:0000256" key="3">
    <source>
        <dbReference type="ARBA" id="ARBA00007931"/>
    </source>
</evidence>
<sequence>MKATPAASTTGGRTPATAVPNRICTTSSRSANCPPRGGSTRVAGQRLGVFGGRRRRTAPVVRVFGDEDEEATTGEVPPSQSENSNITAAPDRPSPASLARTLSDLDAILGVEDEEEEQQDKRDEPLKVEFNPDILKKIAQADGKSPTSADGGGGYFGDKGSETDDGDKEAEKVKSAAEQISKIVSEVRQGGEKSSEESLRKEFDKLVELLKPEEMSNTVSREDCKVMKERVFGAETFWVTEIVQNNDIIGGMLFKGNLRGEVDAVYEKVETEIKRLFPDKYEVLAIEEPDAEDFEDLKGRERIAFLLLPAQVAKPPSTTRGQYVVSLLLATIGALSCLQVGIGAELSMVPQEIIDATLKSGTAENQESLQGLLAGWDPRPLIQAAWPIGAAIFGAEIAHDIGHRVVAASKGLKLGPSFIIPNGQIGLFGSITQYKSLCKNRADMFDVAYGGLAASGAVASALFLSGLILSMDQGAESLVPVPSVLFQGSVLLGTLAKTFVGSAAMAKSQVMVHPNLIAGWCSLVCTALNALPVGSLDGGRIVQAAYGKRALSISAILTYAGLGFGLLGSTLSLPFGLYVLFCQRVPEQYLKNHVTGVNTNRALFGAAVLIFAVATLLPMAPTDLDILQATI</sequence>
<feature type="transmembrane region" description="Helical" evidence="14">
    <location>
        <begin position="484"/>
        <end position="504"/>
    </location>
</feature>
<feature type="compositionally biased region" description="Polar residues" evidence="13">
    <location>
        <begin position="78"/>
        <end position="87"/>
    </location>
</feature>
<keyword evidence="7 14" id="KW-0812">Transmembrane</keyword>
<accession>A0AAX4PF04</accession>
<keyword evidence="5" id="KW-0934">Plastid</keyword>
<keyword evidence="10 14" id="KW-1133">Transmembrane helix</keyword>
<evidence type="ECO:0000256" key="2">
    <source>
        <dbReference type="ARBA" id="ARBA00004229"/>
    </source>
</evidence>